<dbReference type="SUPFAM" id="SSF52540">
    <property type="entry name" value="P-loop containing nucleoside triphosphate hydrolases"/>
    <property type="match status" value="1"/>
</dbReference>
<dbReference type="PANTHER" id="PTHR48448:SF1">
    <property type="entry name" value="MUTL PROTEIN ISOFORM 1"/>
    <property type="match status" value="1"/>
</dbReference>
<evidence type="ECO:0000256" key="4">
    <source>
        <dbReference type="ARBA" id="ARBA00023125"/>
    </source>
</evidence>
<evidence type="ECO:0000313" key="7">
    <source>
        <dbReference type="EMBL" id="KAD5960358.1"/>
    </source>
</evidence>
<evidence type="ECO:0000259" key="6">
    <source>
        <dbReference type="PROSITE" id="PS00486"/>
    </source>
</evidence>
<keyword evidence="2" id="KW-0227">DNA damage</keyword>
<dbReference type="PROSITE" id="PS00486">
    <property type="entry name" value="DNA_MISMATCH_REPAIR_2"/>
    <property type="match status" value="1"/>
</dbReference>
<dbReference type="SUPFAM" id="SSF55271">
    <property type="entry name" value="DNA repair protein MutS, domain I"/>
    <property type="match status" value="1"/>
</dbReference>
<dbReference type="FunFam" id="3.40.50.300:FF:001188">
    <property type="entry name" value="DNA mismatch repair protein"/>
    <property type="match status" value="1"/>
</dbReference>
<dbReference type="OrthoDB" id="10252754at2759"/>
<feature type="domain" description="DNA mismatch repair proteins mutS family" evidence="6">
    <location>
        <begin position="831"/>
        <end position="847"/>
    </location>
</feature>
<dbReference type="Pfam" id="PF00488">
    <property type="entry name" value="MutS_V"/>
    <property type="match status" value="1"/>
</dbReference>
<sequence length="1239" mass="138924">MCWMISNPWWTLHSYAPLPRSCFSSSTLPWQPKQVYCSKERRTTTTKSAIKLRELKDVIMEKDYPHIMWWKEKMQICIKTSSVQLVKRLVYSNLLGLDDNLKNGRQVLFKEGTLNCEILKFKSRFPREVLLCRVGDFYEAIGFDACILVEYAGLNPCGGFRSDSIPKAGCPVVNLRQTLDDLTRNGFSVCIVEEVQGPTQARSRKSRFISGHAHPGSPYVFGLIEDDRDLEFPEPMPVVGVSRSAKGYCMISVLETMKTLSSEDGLTEEALVTKLRTCHYHYLFLHKSLKNSSSGTSSWREFGEGGLLWAECNCRHFEWLEGDMLDEILFRVKELYGLDDKVTFRNVTVFSENRPHPLHLGTASQIGALQTEGIPFLLKILLPSNCTGLPAMYVRDLLLNPPAYEIASTIQDICKLMSNVSCTIPEFTCITPSKLVKLLELRETNHVEFCKIKSVLDEILQLYRSSELNEILRLLMDPAWVATGLKIDFDTLVKQCECISCRIGEIISLDGESNQKTSSYVNIPSEFFEEMESSWKGRVKRIHLAEAYEKVDKAAEALSLAVTEDFLPVVSRIRVSTTTFGGPRGEISYAREHKTVWFKGKRFAPVVWAGTPGEEQIKQLKPSIDSRGRKVGEEWYTTMKVEDALTRYHDACANAKAMVLELLRGLSAELQDKVNVLIFASMLLIIAKALFAHVSEGRRRKWVFPILIESFGSQGKGQTNEYQGMQITGLSPYWFDSAEGSGVRNTIDMKSMFLLTGPNGGGKSSLLRSICATALFGICGFMVPAESAIIPQFDSIMLHMKSYDSPADGKSSFQIEMSELRSIIMGATSKSLVLVDEICRGTETAKGTCIAASIVETLDSIGCLGIVSTHLHDIFKLPLTVRNTVFKAMGSEYVDGQTKPTWKLIDGICSESLAFETAKNEGLPEAIIQRAEDLYIAIHKMDMNSPENDPKNEHFFPYVEGSNSETNDDQTLIFIESTDQMKKFLKEVKSVVSMICQRSLNELCKMKSTSEVVVKCVVVAPRQQPPPSAIGASSVYVILIPDNRLYVGEGRIRAHRAKQGMQNAFFLYFLVPGKSVACQLETLLINQLPKHGFQLMNVADGKHRNFGTCDVSLESSYDRSRCLSVPTERKAESKRRSLSIKDQAQEEAVVGHVPSLKGNSSGSGRGHTGNAPDYSYKGKLPYQKFKSDITSFKEGELKIDFSTLKELFKEQELKSELRFQILEKDFQEVKTAIQKVIGN</sequence>
<dbReference type="InterPro" id="IPR027417">
    <property type="entry name" value="P-loop_NTPase"/>
</dbReference>
<dbReference type="SMART" id="SM00534">
    <property type="entry name" value="MUTSac"/>
    <property type="match status" value="1"/>
</dbReference>
<dbReference type="EMBL" id="SZYD01000006">
    <property type="protein sequence ID" value="KAD5960358.1"/>
    <property type="molecule type" value="Genomic_DNA"/>
</dbReference>
<dbReference type="GO" id="GO:0005524">
    <property type="term" value="F:ATP binding"/>
    <property type="evidence" value="ECO:0007669"/>
    <property type="project" value="UniProtKB-KW"/>
</dbReference>
<dbReference type="Proteomes" id="UP000326396">
    <property type="component" value="Linkage Group LG14"/>
</dbReference>
<evidence type="ECO:0000256" key="5">
    <source>
        <dbReference type="SAM" id="MobiDB-lite"/>
    </source>
</evidence>
<dbReference type="InterPro" id="IPR000432">
    <property type="entry name" value="DNA_mismatch_repair_MutS_C"/>
</dbReference>
<dbReference type="PANTHER" id="PTHR48448">
    <property type="entry name" value="MUTL PROTEIN ISOFORM 1"/>
    <property type="match status" value="1"/>
</dbReference>
<dbReference type="Gene3D" id="3.40.50.300">
    <property type="entry name" value="P-loop containing nucleotide triphosphate hydrolases"/>
    <property type="match status" value="1"/>
</dbReference>
<dbReference type="InterPro" id="IPR053276">
    <property type="entry name" value="MtDNA_mismatch_repair_MutS"/>
</dbReference>
<reference evidence="7 8" key="1">
    <citation type="submission" date="2019-05" db="EMBL/GenBank/DDBJ databases">
        <title>Mikania micrantha, genome provides insights into the molecular mechanism of rapid growth.</title>
        <authorList>
            <person name="Liu B."/>
        </authorList>
    </citation>
    <scope>NUCLEOTIDE SEQUENCE [LARGE SCALE GENOMIC DNA]</scope>
    <source>
        <strain evidence="7">NLD-2019</strain>
        <tissue evidence="7">Leaf</tissue>
    </source>
</reference>
<dbReference type="GO" id="GO:0030983">
    <property type="term" value="F:mismatched DNA binding"/>
    <property type="evidence" value="ECO:0007669"/>
    <property type="project" value="InterPro"/>
</dbReference>
<evidence type="ECO:0000313" key="8">
    <source>
        <dbReference type="Proteomes" id="UP000326396"/>
    </source>
</evidence>
<evidence type="ECO:0000256" key="1">
    <source>
        <dbReference type="ARBA" id="ARBA00022741"/>
    </source>
</evidence>
<proteinExistence type="predicted"/>
<dbReference type="InterPro" id="IPR016151">
    <property type="entry name" value="DNA_mismatch_repair_MutS_N"/>
</dbReference>
<dbReference type="CDD" id="cd03243">
    <property type="entry name" value="ABC_MutS_homologs"/>
    <property type="match status" value="1"/>
</dbReference>
<dbReference type="Pfam" id="PF01624">
    <property type="entry name" value="MutS_I"/>
    <property type="match status" value="1"/>
</dbReference>
<dbReference type="InterPro" id="IPR007695">
    <property type="entry name" value="DNA_mismatch_repair_MutS-lik_N"/>
</dbReference>
<dbReference type="Gene3D" id="3.40.1170.10">
    <property type="entry name" value="DNA repair protein MutS, domain I"/>
    <property type="match status" value="1"/>
</dbReference>
<protein>
    <recommendedName>
        <fullName evidence="6">DNA mismatch repair proteins mutS family domain-containing protein</fullName>
    </recommendedName>
</protein>
<keyword evidence="1" id="KW-0547">Nucleotide-binding</keyword>
<evidence type="ECO:0000256" key="3">
    <source>
        <dbReference type="ARBA" id="ARBA00022840"/>
    </source>
</evidence>
<keyword evidence="4" id="KW-0238">DNA-binding</keyword>
<organism evidence="7 8">
    <name type="scientific">Mikania micrantha</name>
    <name type="common">bitter vine</name>
    <dbReference type="NCBI Taxonomy" id="192012"/>
    <lineage>
        <taxon>Eukaryota</taxon>
        <taxon>Viridiplantae</taxon>
        <taxon>Streptophyta</taxon>
        <taxon>Embryophyta</taxon>
        <taxon>Tracheophyta</taxon>
        <taxon>Spermatophyta</taxon>
        <taxon>Magnoliopsida</taxon>
        <taxon>eudicotyledons</taxon>
        <taxon>Gunneridae</taxon>
        <taxon>Pentapetalae</taxon>
        <taxon>asterids</taxon>
        <taxon>campanulids</taxon>
        <taxon>Asterales</taxon>
        <taxon>Asteraceae</taxon>
        <taxon>Asteroideae</taxon>
        <taxon>Heliantheae alliance</taxon>
        <taxon>Eupatorieae</taxon>
        <taxon>Mikania</taxon>
    </lineage>
</organism>
<gene>
    <name evidence="7" type="ORF">E3N88_11830</name>
</gene>
<keyword evidence="8" id="KW-1185">Reference proteome</keyword>
<name>A0A5N6P5K5_9ASTR</name>
<dbReference type="GO" id="GO:0006298">
    <property type="term" value="P:mismatch repair"/>
    <property type="evidence" value="ECO:0007669"/>
    <property type="project" value="InterPro"/>
</dbReference>
<dbReference type="AlphaFoldDB" id="A0A5N6P5K5"/>
<evidence type="ECO:0000256" key="2">
    <source>
        <dbReference type="ARBA" id="ARBA00022763"/>
    </source>
</evidence>
<feature type="region of interest" description="Disordered" evidence="5">
    <location>
        <begin position="1133"/>
        <end position="1175"/>
    </location>
</feature>
<accession>A0A5N6P5K5</accession>
<comment type="caution">
    <text evidence="7">The sequence shown here is derived from an EMBL/GenBank/DDBJ whole genome shotgun (WGS) entry which is preliminary data.</text>
</comment>
<keyword evidence="3" id="KW-0067">ATP-binding</keyword>